<dbReference type="AlphaFoldDB" id="A0A0E3LFP3"/>
<reference evidence="1 2" key="1">
    <citation type="submission" date="2014-07" db="EMBL/GenBank/DDBJ databases">
        <title>Methanogenic archaea and the global carbon cycle.</title>
        <authorList>
            <person name="Henriksen J.R."/>
            <person name="Luke J."/>
            <person name="Reinhart S."/>
            <person name="Benedict M.N."/>
            <person name="Youngblut N.D."/>
            <person name="Metcalf M.E."/>
            <person name="Whitaker R.J."/>
            <person name="Metcalf W.W."/>
        </authorList>
    </citation>
    <scope>NUCLEOTIDE SEQUENCE [LARGE SCALE GENOMIC DNA]</scope>
    <source>
        <strain evidence="1 2">WWM610</strain>
    </source>
</reference>
<sequence length="261" mass="30121">MDAKDWRSQAQRYHCIYNIGVSGLSGNEVSGTTVIMVPIPASKEGKFFNPPIQKDPYFTQDLMHEILNQPEQYRKGPYFENATEAFDNKERGNWTTFIAETDKGYMYGFRTNETKLEDISFDREFVADYFDIFDPINNGSPILYPIESVSNNSSILYKDYTKYSSNPTYDSYVYISDNLKGAENIISFNIQLDANNDPSEWPREYRGCYKNLLLAKVNGTGYVKVKAILGQEIPWGNNSNWLWDSQYVLDFYGNLEEERAA</sequence>
<dbReference type="Proteomes" id="UP000033058">
    <property type="component" value="Chromosome"/>
</dbReference>
<evidence type="ECO:0000313" key="2">
    <source>
        <dbReference type="Proteomes" id="UP000033058"/>
    </source>
</evidence>
<organism evidence="1 2">
    <name type="scientific">Methanosarcina mazei WWM610</name>
    <dbReference type="NCBI Taxonomy" id="1434117"/>
    <lineage>
        <taxon>Archaea</taxon>
        <taxon>Methanobacteriati</taxon>
        <taxon>Methanobacteriota</taxon>
        <taxon>Stenosarchaea group</taxon>
        <taxon>Methanomicrobia</taxon>
        <taxon>Methanosarcinales</taxon>
        <taxon>Methanosarcinaceae</taxon>
        <taxon>Methanosarcina</taxon>
    </lineage>
</organism>
<dbReference type="EMBL" id="CP009509">
    <property type="protein sequence ID" value="AKB41121.1"/>
    <property type="molecule type" value="Genomic_DNA"/>
</dbReference>
<gene>
    <name evidence="1" type="ORF">MSMAW_2130</name>
</gene>
<dbReference type="GeneID" id="24851868"/>
<proteinExistence type="predicted"/>
<dbReference type="PATRIC" id="fig|1434117.4.peg.2718"/>
<evidence type="ECO:0000313" key="1">
    <source>
        <dbReference type="EMBL" id="AKB41121.1"/>
    </source>
</evidence>
<dbReference type="RefSeq" id="WP_230625025.1">
    <property type="nucleotide sequence ID" value="NZ_CP009509.1"/>
</dbReference>
<accession>A0A0E3LFP3</accession>
<protein>
    <submittedName>
        <fullName evidence="1">Uncharacterized protein</fullName>
    </submittedName>
</protein>
<name>A0A0E3LFP3_METMZ</name>
<dbReference type="HOGENOM" id="CLU_074998_0_0_2"/>